<dbReference type="Gene3D" id="1.10.1750.10">
    <property type="match status" value="1"/>
</dbReference>
<organism evidence="2 3">
    <name type="scientific">Peteryoungia ipomoeae</name>
    <dbReference type="NCBI Taxonomy" id="1210932"/>
    <lineage>
        <taxon>Bacteria</taxon>
        <taxon>Pseudomonadati</taxon>
        <taxon>Pseudomonadota</taxon>
        <taxon>Alphaproteobacteria</taxon>
        <taxon>Hyphomicrobiales</taxon>
        <taxon>Rhizobiaceae</taxon>
        <taxon>Peteryoungia</taxon>
    </lineage>
</organism>
<comment type="caution">
    <text evidence="2">The sequence shown here is derived from an EMBL/GenBank/DDBJ whole genome shotgun (WGS) entry which is preliminary data.</text>
</comment>
<protein>
    <recommendedName>
        <fullName evidence="1">Chromosomal replication initiator DnaA C-terminal domain-containing protein</fullName>
    </recommendedName>
</protein>
<dbReference type="SMART" id="SM00760">
    <property type="entry name" value="Bac_DnaA_C"/>
    <property type="match status" value="1"/>
</dbReference>
<accession>A0A4V6T675</accession>
<dbReference type="CDD" id="cd06571">
    <property type="entry name" value="Bac_DnaA_C"/>
    <property type="match status" value="1"/>
</dbReference>
<dbReference type="EMBL" id="STGV01000003">
    <property type="protein sequence ID" value="THV23406.1"/>
    <property type="molecule type" value="Genomic_DNA"/>
</dbReference>
<dbReference type="GO" id="GO:0043565">
    <property type="term" value="F:sequence-specific DNA binding"/>
    <property type="evidence" value="ECO:0007669"/>
    <property type="project" value="InterPro"/>
</dbReference>
<dbReference type="GO" id="GO:0006270">
    <property type="term" value="P:DNA replication initiation"/>
    <property type="evidence" value="ECO:0007669"/>
    <property type="project" value="InterPro"/>
</dbReference>
<reference evidence="2 3" key="1">
    <citation type="submission" date="2019-04" db="EMBL/GenBank/DDBJ databases">
        <title>Genome sequence of strain shin9-1.</title>
        <authorList>
            <person name="Gao J."/>
            <person name="Sun J."/>
        </authorList>
    </citation>
    <scope>NUCLEOTIDE SEQUENCE [LARGE SCALE GENOMIC DNA]</scope>
    <source>
        <strain evidence="3">shin9-1</strain>
    </source>
</reference>
<feature type="domain" description="Chromosomal replication initiator DnaA C-terminal" evidence="1">
    <location>
        <begin position="6"/>
        <end position="52"/>
    </location>
</feature>
<dbReference type="InterPro" id="IPR010921">
    <property type="entry name" value="Trp_repressor/repl_initiator"/>
</dbReference>
<dbReference type="SUPFAM" id="SSF48295">
    <property type="entry name" value="TrpR-like"/>
    <property type="match status" value="1"/>
</dbReference>
<dbReference type="GO" id="GO:0006275">
    <property type="term" value="P:regulation of DNA replication"/>
    <property type="evidence" value="ECO:0007669"/>
    <property type="project" value="InterPro"/>
</dbReference>
<dbReference type="GO" id="GO:0005524">
    <property type="term" value="F:ATP binding"/>
    <property type="evidence" value="ECO:0007669"/>
    <property type="project" value="InterPro"/>
</dbReference>
<dbReference type="Pfam" id="PF08299">
    <property type="entry name" value="Bac_DnaA_C"/>
    <property type="match status" value="1"/>
</dbReference>
<sequence>MVPSGVNSRRAHAHIRQVSMYVCHVTLPLSMEEVARAFGRDRSTVSHACRMVESRRDDPAYDAFVGTVERMAGAVALLSRHAA</sequence>
<dbReference type="OrthoDB" id="8480222at2"/>
<gene>
    <name evidence="2" type="ORF">FAA97_09905</name>
</gene>
<evidence type="ECO:0000313" key="3">
    <source>
        <dbReference type="Proteomes" id="UP000308828"/>
    </source>
</evidence>
<dbReference type="AlphaFoldDB" id="A0A4V6T675"/>
<dbReference type="Proteomes" id="UP000308828">
    <property type="component" value="Unassembled WGS sequence"/>
</dbReference>
<evidence type="ECO:0000259" key="1">
    <source>
        <dbReference type="SMART" id="SM00760"/>
    </source>
</evidence>
<keyword evidence="3" id="KW-1185">Reference proteome</keyword>
<dbReference type="InterPro" id="IPR013159">
    <property type="entry name" value="DnaA_C"/>
</dbReference>
<name>A0A4V6T675_9HYPH</name>
<evidence type="ECO:0000313" key="2">
    <source>
        <dbReference type="EMBL" id="THV23406.1"/>
    </source>
</evidence>
<proteinExistence type="predicted"/>